<evidence type="ECO:0000313" key="3">
    <source>
        <dbReference type="EMBL" id="QLG47999.1"/>
    </source>
</evidence>
<proteinExistence type="predicted"/>
<dbReference type="AlphaFoldDB" id="A0A7D5KHZ4"/>
<name>A0A7D5KHZ4_9EURY</name>
<evidence type="ECO:0000256" key="2">
    <source>
        <dbReference type="SAM" id="Phobius"/>
    </source>
</evidence>
<organism evidence="3 4">
    <name type="scientific">Natrinema halophilum</name>
    <dbReference type="NCBI Taxonomy" id="1699371"/>
    <lineage>
        <taxon>Archaea</taxon>
        <taxon>Methanobacteriati</taxon>
        <taxon>Methanobacteriota</taxon>
        <taxon>Stenosarchaea group</taxon>
        <taxon>Halobacteria</taxon>
        <taxon>Halobacteriales</taxon>
        <taxon>Natrialbaceae</taxon>
        <taxon>Natrinema</taxon>
    </lineage>
</organism>
<dbReference type="OrthoDB" id="169701at2157"/>
<feature type="region of interest" description="Disordered" evidence="1">
    <location>
        <begin position="1"/>
        <end position="42"/>
    </location>
</feature>
<keyword evidence="2" id="KW-0472">Membrane</keyword>
<keyword evidence="2" id="KW-0812">Transmembrane</keyword>
<feature type="transmembrane region" description="Helical" evidence="2">
    <location>
        <begin position="100"/>
        <end position="118"/>
    </location>
</feature>
<dbReference type="KEGG" id="haly:HYG82_03650"/>
<keyword evidence="2" id="KW-1133">Transmembrane helix</keyword>
<feature type="transmembrane region" description="Helical" evidence="2">
    <location>
        <begin position="73"/>
        <end position="93"/>
    </location>
</feature>
<dbReference type="EMBL" id="CP058601">
    <property type="protein sequence ID" value="QLG47999.1"/>
    <property type="molecule type" value="Genomic_DNA"/>
</dbReference>
<keyword evidence="4" id="KW-1185">Reference proteome</keyword>
<feature type="transmembrane region" description="Helical" evidence="2">
    <location>
        <begin position="138"/>
        <end position="161"/>
    </location>
</feature>
<protein>
    <recommendedName>
        <fullName evidence="5">SPW repeat-containing protein</fullName>
    </recommendedName>
</protein>
<dbReference type="RefSeq" id="WP_179259741.1">
    <property type="nucleotide sequence ID" value="NZ_CP058601.1"/>
</dbReference>
<dbReference type="Proteomes" id="UP000509241">
    <property type="component" value="Chromosome"/>
</dbReference>
<dbReference type="GeneID" id="56032355"/>
<gene>
    <name evidence="3" type="ORF">HYG82_03650</name>
</gene>
<accession>A0A7D5KHZ4</accession>
<evidence type="ECO:0008006" key="5">
    <source>
        <dbReference type="Google" id="ProtNLM"/>
    </source>
</evidence>
<sequence length="175" mass="18662">MSEYDGTDNPTTPWREDGTSENDNRGDDELTGRDRTEFEPNPNRRGTVISAVVSLVGCALLVEAALLELVASQFWNVVLVGATLVAAGGYNYVKRSNEEFGSLGVAALVVLLGLWLVASPFLLGTGTTVSIAEIAVGLDFWVEVIVGLLAVGLGGYSAYGIRVRRREATPRETAT</sequence>
<evidence type="ECO:0000256" key="1">
    <source>
        <dbReference type="SAM" id="MobiDB-lite"/>
    </source>
</evidence>
<feature type="compositionally biased region" description="Basic and acidic residues" evidence="1">
    <location>
        <begin position="14"/>
        <end position="38"/>
    </location>
</feature>
<evidence type="ECO:0000313" key="4">
    <source>
        <dbReference type="Proteomes" id="UP000509241"/>
    </source>
</evidence>
<feature type="transmembrane region" description="Helical" evidence="2">
    <location>
        <begin position="48"/>
        <end position="67"/>
    </location>
</feature>
<reference evidence="3 4" key="1">
    <citation type="submission" date="2020-07" db="EMBL/GenBank/DDBJ databases">
        <authorList>
            <person name="Cui H."/>
        </authorList>
    </citation>
    <scope>NUCLEOTIDE SEQUENCE [LARGE SCALE GENOMIC DNA]</scope>
    <source>
        <strain evidence="3 4">YPL8</strain>
    </source>
</reference>